<protein>
    <recommendedName>
        <fullName evidence="6">Yip1 domain-containing protein</fullName>
    </recommendedName>
</protein>
<feature type="transmembrane region" description="Helical" evidence="5">
    <location>
        <begin position="34"/>
        <end position="57"/>
    </location>
</feature>
<accession>A0A1Z5HW67</accession>
<sequence>MNDEQSRDLSLVDLLYGVIVQPSRTLRYVAQKKLYFRAFGTYLGVQLFNSLMTVASFEDQYRRVAPPWQETFLNEFPFQQLLLFWIPVAVIGSLVIWFIMAGVLHLIAEFSGGIGSGIGLFAALGFTTVPNVLLTVVDFILRLLQIPADFFIRMAGFVWIVVLQVLALRESHQFSTGKAILVFITPLVVMIGIFMALGVAFIGTILPFLKTLPQTLPGVPPLF</sequence>
<keyword evidence="3 5" id="KW-1133">Transmembrane helix</keyword>
<feature type="transmembrane region" description="Helical" evidence="5">
    <location>
        <begin position="120"/>
        <end position="144"/>
    </location>
</feature>
<evidence type="ECO:0000256" key="4">
    <source>
        <dbReference type="ARBA" id="ARBA00023136"/>
    </source>
</evidence>
<dbReference type="GO" id="GO:0016020">
    <property type="term" value="C:membrane"/>
    <property type="evidence" value="ECO:0007669"/>
    <property type="project" value="UniProtKB-SubCell"/>
</dbReference>
<keyword evidence="8" id="KW-1185">Reference proteome</keyword>
<feature type="transmembrane region" description="Helical" evidence="5">
    <location>
        <begin position="150"/>
        <end position="168"/>
    </location>
</feature>
<comment type="subcellular location">
    <subcellularLocation>
        <location evidence="1">Membrane</location>
        <topology evidence="1">Multi-pass membrane protein</topology>
    </subcellularLocation>
</comment>
<evidence type="ECO:0000256" key="2">
    <source>
        <dbReference type="ARBA" id="ARBA00022692"/>
    </source>
</evidence>
<keyword evidence="4 5" id="KW-0472">Membrane</keyword>
<dbReference type="Pfam" id="PF04893">
    <property type="entry name" value="Yip1"/>
    <property type="match status" value="1"/>
</dbReference>
<feature type="domain" description="Yip1" evidence="6">
    <location>
        <begin position="17"/>
        <end position="197"/>
    </location>
</feature>
<dbReference type="AlphaFoldDB" id="A0A1Z5HW67"/>
<organism evidence="7 8">
    <name type="scientific">Calderihabitans maritimus</name>
    <dbReference type="NCBI Taxonomy" id="1246530"/>
    <lineage>
        <taxon>Bacteria</taxon>
        <taxon>Bacillati</taxon>
        <taxon>Bacillota</taxon>
        <taxon>Clostridia</taxon>
        <taxon>Neomoorellales</taxon>
        <taxon>Calderihabitantaceae</taxon>
        <taxon>Calderihabitans</taxon>
    </lineage>
</organism>
<dbReference type="RefSeq" id="WP_192868241.1">
    <property type="nucleotide sequence ID" value="NZ_BDGJ01000168.1"/>
</dbReference>
<evidence type="ECO:0000259" key="6">
    <source>
        <dbReference type="Pfam" id="PF04893"/>
    </source>
</evidence>
<dbReference type="InterPro" id="IPR006977">
    <property type="entry name" value="Yip1_dom"/>
</dbReference>
<evidence type="ECO:0000256" key="1">
    <source>
        <dbReference type="ARBA" id="ARBA00004141"/>
    </source>
</evidence>
<keyword evidence="2 5" id="KW-0812">Transmembrane</keyword>
<feature type="transmembrane region" description="Helical" evidence="5">
    <location>
        <begin position="180"/>
        <end position="209"/>
    </location>
</feature>
<proteinExistence type="predicted"/>
<reference evidence="8" key="1">
    <citation type="journal article" date="2017" name="Appl. Environ. Microbiol.">
        <title>Genomic analysis of Calderihabitans maritimus KKC1, a thermophilic hydrogenogenic carboxydotrophic bacterium isolated from marine sediment.</title>
        <authorList>
            <person name="Omae K."/>
            <person name="Yoneda Y."/>
            <person name="Fukuyama Y."/>
            <person name="Yoshida T."/>
            <person name="Sako Y."/>
        </authorList>
    </citation>
    <scope>NUCLEOTIDE SEQUENCE [LARGE SCALE GENOMIC DNA]</scope>
    <source>
        <strain evidence="8">KKC1</strain>
    </source>
</reference>
<evidence type="ECO:0000256" key="3">
    <source>
        <dbReference type="ARBA" id="ARBA00022989"/>
    </source>
</evidence>
<gene>
    <name evidence="7" type="ORF">KKC1_29060</name>
</gene>
<evidence type="ECO:0000313" key="8">
    <source>
        <dbReference type="Proteomes" id="UP000197032"/>
    </source>
</evidence>
<dbReference type="EMBL" id="BDGJ01000168">
    <property type="protein sequence ID" value="GAW93779.1"/>
    <property type="molecule type" value="Genomic_DNA"/>
</dbReference>
<feature type="transmembrane region" description="Helical" evidence="5">
    <location>
        <begin position="82"/>
        <end position="108"/>
    </location>
</feature>
<name>A0A1Z5HW67_9FIRM</name>
<comment type="caution">
    <text evidence="7">The sequence shown here is derived from an EMBL/GenBank/DDBJ whole genome shotgun (WGS) entry which is preliminary data.</text>
</comment>
<evidence type="ECO:0000313" key="7">
    <source>
        <dbReference type="EMBL" id="GAW93779.1"/>
    </source>
</evidence>
<dbReference type="Proteomes" id="UP000197032">
    <property type="component" value="Unassembled WGS sequence"/>
</dbReference>
<evidence type="ECO:0000256" key="5">
    <source>
        <dbReference type="SAM" id="Phobius"/>
    </source>
</evidence>